<feature type="transmembrane region" description="Helical" evidence="8">
    <location>
        <begin position="487"/>
        <end position="510"/>
    </location>
</feature>
<comment type="similarity">
    <text evidence="3 8">Belongs to the PIGW family.</text>
</comment>
<evidence type="ECO:0000256" key="4">
    <source>
        <dbReference type="ARBA" id="ARBA00022502"/>
    </source>
</evidence>
<evidence type="ECO:0000256" key="9">
    <source>
        <dbReference type="SAM" id="MobiDB-lite"/>
    </source>
</evidence>
<reference evidence="10 11" key="1">
    <citation type="journal article" date="2012" name="Science">
        <title>The Paleozoic origin of enzymatic lignin decomposition reconstructed from 31 fungal genomes.</title>
        <authorList>
            <person name="Floudas D."/>
            <person name="Binder M."/>
            <person name="Riley R."/>
            <person name="Barry K."/>
            <person name="Blanchette R.A."/>
            <person name="Henrissat B."/>
            <person name="Martinez A.T."/>
            <person name="Otillar R."/>
            <person name="Spatafora J.W."/>
            <person name="Yadav J.S."/>
            <person name="Aerts A."/>
            <person name="Benoit I."/>
            <person name="Boyd A."/>
            <person name="Carlson A."/>
            <person name="Copeland A."/>
            <person name="Coutinho P.M."/>
            <person name="de Vries R.P."/>
            <person name="Ferreira P."/>
            <person name="Findley K."/>
            <person name="Foster B."/>
            <person name="Gaskell J."/>
            <person name="Glotzer D."/>
            <person name="Gorecki P."/>
            <person name="Heitman J."/>
            <person name="Hesse C."/>
            <person name="Hori C."/>
            <person name="Igarashi K."/>
            <person name="Jurgens J.A."/>
            <person name="Kallen N."/>
            <person name="Kersten P."/>
            <person name="Kohler A."/>
            <person name="Kuees U."/>
            <person name="Kumar T.K.A."/>
            <person name="Kuo A."/>
            <person name="LaButti K."/>
            <person name="Larrondo L.F."/>
            <person name="Lindquist E."/>
            <person name="Ling A."/>
            <person name="Lombard V."/>
            <person name="Lucas S."/>
            <person name="Lundell T."/>
            <person name="Martin R."/>
            <person name="McLaughlin D.J."/>
            <person name="Morgenstern I."/>
            <person name="Morin E."/>
            <person name="Murat C."/>
            <person name="Nagy L.G."/>
            <person name="Nolan M."/>
            <person name="Ohm R.A."/>
            <person name="Patyshakuliyeva A."/>
            <person name="Rokas A."/>
            <person name="Ruiz-Duenas F.J."/>
            <person name="Sabat G."/>
            <person name="Salamov A."/>
            <person name="Samejima M."/>
            <person name="Schmutz J."/>
            <person name="Slot J.C."/>
            <person name="St John F."/>
            <person name="Stenlid J."/>
            <person name="Sun H."/>
            <person name="Sun S."/>
            <person name="Syed K."/>
            <person name="Tsang A."/>
            <person name="Wiebenga A."/>
            <person name="Young D."/>
            <person name="Pisabarro A."/>
            <person name="Eastwood D.C."/>
            <person name="Martin F."/>
            <person name="Cullen D."/>
            <person name="Grigoriev I.V."/>
            <person name="Hibbett D.S."/>
        </authorList>
    </citation>
    <scope>NUCLEOTIDE SEQUENCE [LARGE SCALE GENOMIC DNA]</scope>
    <source>
        <strain evidence="10 11">MD-104</strain>
    </source>
</reference>
<feature type="transmembrane region" description="Helical" evidence="8">
    <location>
        <begin position="305"/>
        <end position="327"/>
    </location>
</feature>
<organism evidence="10 11">
    <name type="scientific">Wolfiporia cocos (strain MD-104)</name>
    <name type="common">Brown rot fungus</name>
    <dbReference type="NCBI Taxonomy" id="742152"/>
    <lineage>
        <taxon>Eukaryota</taxon>
        <taxon>Fungi</taxon>
        <taxon>Dikarya</taxon>
        <taxon>Basidiomycota</taxon>
        <taxon>Agaricomycotina</taxon>
        <taxon>Agaricomycetes</taxon>
        <taxon>Polyporales</taxon>
        <taxon>Phaeolaceae</taxon>
        <taxon>Wolfiporia</taxon>
    </lineage>
</organism>
<keyword evidence="8" id="KW-0012">Acyltransferase</keyword>
<keyword evidence="6 8" id="KW-1133">Transmembrane helix</keyword>
<dbReference type="GO" id="GO:0006506">
    <property type="term" value="P:GPI anchor biosynthetic process"/>
    <property type="evidence" value="ECO:0007669"/>
    <property type="project" value="UniProtKB-UniPathway"/>
</dbReference>
<feature type="transmembrane region" description="Helical" evidence="8">
    <location>
        <begin position="240"/>
        <end position="257"/>
    </location>
</feature>
<name>A0A2H3J5H5_WOLCO</name>
<dbReference type="InterPro" id="IPR009447">
    <property type="entry name" value="PIGW/GWT1"/>
</dbReference>
<dbReference type="OrthoDB" id="15270at2759"/>
<keyword evidence="8" id="KW-0256">Endoplasmic reticulum</keyword>
<feature type="compositionally biased region" description="Low complexity" evidence="9">
    <location>
        <begin position="100"/>
        <end position="113"/>
    </location>
</feature>
<dbReference type="GO" id="GO:0072659">
    <property type="term" value="P:protein localization to plasma membrane"/>
    <property type="evidence" value="ECO:0007669"/>
    <property type="project" value="TreeGrafter"/>
</dbReference>
<dbReference type="GO" id="GO:0005789">
    <property type="term" value="C:endoplasmic reticulum membrane"/>
    <property type="evidence" value="ECO:0007669"/>
    <property type="project" value="UniProtKB-SubCell"/>
</dbReference>
<dbReference type="Proteomes" id="UP000218811">
    <property type="component" value="Unassembled WGS sequence"/>
</dbReference>
<dbReference type="AlphaFoldDB" id="A0A2H3J5H5"/>
<feature type="transmembrane region" description="Helical" evidence="8">
    <location>
        <begin position="20"/>
        <end position="41"/>
    </location>
</feature>
<feature type="transmembrane region" description="Helical" evidence="8">
    <location>
        <begin position="423"/>
        <end position="446"/>
    </location>
</feature>
<evidence type="ECO:0000256" key="8">
    <source>
        <dbReference type="RuleBase" id="RU280819"/>
    </source>
</evidence>
<keyword evidence="7 8" id="KW-0472">Membrane</keyword>
<feature type="transmembrane region" description="Helical" evidence="8">
    <location>
        <begin position="53"/>
        <end position="71"/>
    </location>
</feature>
<gene>
    <name evidence="10" type="ORF">WOLCODRAFT_127895</name>
</gene>
<dbReference type="UniPathway" id="UPA00196"/>
<feature type="region of interest" description="Disordered" evidence="9">
    <location>
        <begin position="99"/>
        <end position="119"/>
    </location>
</feature>
<keyword evidence="11" id="KW-1185">Reference proteome</keyword>
<keyword evidence="4 8" id="KW-0337">GPI-anchor biosynthesis</keyword>
<proteinExistence type="inferred from homology"/>
<dbReference type="STRING" id="742152.A0A2H3J5H5"/>
<comment type="pathway">
    <text evidence="2 8">Glycolipid biosynthesis; glycosylphosphatidylinositol-anchor biosynthesis.</text>
</comment>
<dbReference type="PIRSF" id="PIRSF017321">
    <property type="entry name" value="GWT1"/>
    <property type="match status" value="1"/>
</dbReference>
<comment type="subcellular location">
    <subcellularLocation>
        <location evidence="8">Endoplasmic reticulum membrane</location>
        <topology evidence="8">Multi-pass membrane protein</topology>
    </subcellularLocation>
    <subcellularLocation>
        <location evidence="1">Membrane</location>
        <topology evidence="1">Multi-pass membrane protein</topology>
    </subcellularLocation>
</comment>
<feature type="transmembrane region" description="Helical" evidence="8">
    <location>
        <begin position="391"/>
        <end position="411"/>
    </location>
</feature>
<evidence type="ECO:0000256" key="6">
    <source>
        <dbReference type="ARBA" id="ARBA00022989"/>
    </source>
</evidence>
<sequence>MDHHYKASKEAFVSGMTGSSISHINMVSFAALSSVALHSALRTRLPPRKSTYFPLELLILVLPLLLSITLFANSPGLLNLIILFTTGLLLLIPRREAGTPLPSNSSPSRASSPTKEADRSISTLSITPLPALTTYRAHLMLLTCLSILAVDFPVFPRVLAKCETYGVSMMDLGVGSFVFSQGIVSAAPLVKNPAHLKAPLLPKLATVIRKCLPLIVLGIFRTLSVKGVEYPEHQTEYGTHWNFFFTLAAIPVLQVLLHPAMIYLPISLLGMLVALVQQFALYYGGMQEYVLTAPRLSLVSHNKEGIVSLTGYLAIHLLGLSTGTLLLPPTPSYFRRRQRNLTRPLPQSSRARSHDSDSESDDDGGSARGRSHKASVESPIKRENDKTAIELCSYTVLWWVFLAAAKLYGVGGDVSRRLANLQYIVWVAAYNTTFLLGYLCLDLLFFASPFSKSIYDPNSKLKVRPDPTVLDKRAGRKREVEGGSAPALLDAINLNGLVLFLVANVATGLVNLSMRTMYMSEWAAMSVLSVYAIAICGAAWAFRRKRLWRF</sequence>
<dbReference type="OMA" id="GLYVMQP"/>
<accession>A0A2H3J5H5</accession>
<protein>
    <recommendedName>
        <fullName evidence="8">GPI-anchored wall transfer protein</fullName>
        <ecNumber evidence="8">2.3.-.-</ecNumber>
    </recommendedName>
</protein>
<dbReference type="Pfam" id="PF06423">
    <property type="entry name" value="GWT1"/>
    <property type="match status" value="1"/>
</dbReference>
<feature type="transmembrane region" description="Helical" evidence="8">
    <location>
        <begin position="522"/>
        <end position="542"/>
    </location>
</feature>
<evidence type="ECO:0000313" key="11">
    <source>
        <dbReference type="Proteomes" id="UP000218811"/>
    </source>
</evidence>
<dbReference type="EMBL" id="KB467898">
    <property type="protein sequence ID" value="PCH36925.1"/>
    <property type="molecule type" value="Genomic_DNA"/>
</dbReference>
<evidence type="ECO:0000313" key="10">
    <source>
        <dbReference type="EMBL" id="PCH36925.1"/>
    </source>
</evidence>
<feature type="region of interest" description="Disordered" evidence="9">
    <location>
        <begin position="344"/>
        <end position="379"/>
    </location>
</feature>
<dbReference type="EC" id="2.3.-.-" evidence="8"/>
<evidence type="ECO:0000256" key="2">
    <source>
        <dbReference type="ARBA" id="ARBA00004687"/>
    </source>
</evidence>
<evidence type="ECO:0000256" key="7">
    <source>
        <dbReference type="ARBA" id="ARBA00023136"/>
    </source>
</evidence>
<evidence type="ECO:0000256" key="1">
    <source>
        <dbReference type="ARBA" id="ARBA00004141"/>
    </source>
</evidence>
<feature type="transmembrane region" description="Helical" evidence="8">
    <location>
        <begin position="264"/>
        <end position="285"/>
    </location>
</feature>
<dbReference type="PANTHER" id="PTHR20661:SF0">
    <property type="entry name" value="PHOSPHATIDYLINOSITOL-GLYCAN BIOSYNTHESIS CLASS W PROTEIN"/>
    <property type="match status" value="1"/>
</dbReference>
<feature type="transmembrane region" description="Helical" evidence="8">
    <location>
        <begin position="77"/>
        <end position="93"/>
    </location>
</feature>
<dbReference type="GO" id="GO:0032216">
    <property type="term" value="F:glucosaminyl-phosphatidylinositol O-acyltransferase activity"/>
    <property type="evidence" value="ECO:0007669"/>
    <property type="project" value="TreeGrafter"/>
</dbReference>
<evidence type="ECO:0000256" key="3">
    <source>
        <dbReference type="ARBA" id="ARBA00007559"/>
    </source>
</evidence>
<keyword evidence="5 8" id="KW-0812">Transmembrane</keyword>
<dbReference type="PANTHER" id="PTHR20661">
    <property type="entry name" value="PHOSPHATIDYLINOSITOL-GLYCAN BIOSYNTHESIS CLASS W PROTEIN"/>
    <property type="match status" value="1"/>
</dbReference>
<comment type="function">
    <text evidence="8">A acetyltransferase, which acetylates the inositol ring of phosphatidylinositol during biosynthesis of GPI-anchor.</text>
</comment>
<evidence type="ECO:0000256" key="5">
    <source>
        <dbReference type="ARBA" id="ARBA00022692"/>
    </source>
</evidence>
<keyword evidence="8" id="KW-0808">Transferase</keyword>